<organism evidence="2 3">
    <name type="scientific">Aliikangiella coralliicola</name>
    <dbReference type="NCBI Taxonomy" id="2592383"/>
    <lineage>
        <taxon>Bacteria</taxon>
        <taxon>Pseudomonadati</taxon>
        <taxon>Pseudomonadota</taxon>
        <taxon>Gammaproteobacteria</taxon>
        <taxon>Oceanospirillales</taxon>
        <taxon>Pleioneaceae</taxon>
        <taxon>Aliikangiella</taxon>
    </lineage>
</organism>
<comment type="caution">
    <text evidence="2">The sequence shown here is derived from an EMBL/GenBank/DDBJ whole genome shotgun (WGS) entry which is preliminary data.</text>
</comment>
<dbReference type="Proteomes" id="UP000315439">
    <property type="component" value="Unassembled WGS sequence"/>
</dbReference>
<name>A0A545UFA6_9GAMM</name>
<feature type="domain" description="Peptidase S74" evidence="1">
    <location>
        <begin position="488"/>
        <end position="580"/>
    </location>
</feature>
<dbReference type="Gene3D" id="2.150.10.10">
    <property type="entry name" value="Serralysin-like metalloprotease, C-terminal"/>
    <property type="match status" value="1"/>
</dbReference>
<evidence type="ECO:0000313" key="3">
    <source>
        <dbReference type="Proteomes" id="UP000315439"/>
    </source>
</evidence>
<evidence type="ECO:0000259" key="1">
    <source>
        <dbReference type="PROSITE" id="PS51688"/>
    </source>
</evidence>
<keyword evidence="3" id="KW-1185">Reference proteome</keyword>
<dbReference type="Pfam" id="PF13884">
    <property type="entry name" value="Peptidase_S74"/>
    <property type="match status" value="1"/>
</dbReference>
<dbReference type="AlphaFoldDB" id="A0A545UFA6"/>
<dbReference type="InterPro" id="IPR030392">
    <property type="entry name" value="S74_ICA"/>
</dbReference>
<accession>A0A545UFA6</accession>
<evidence type="ECO:0000313" key="2">
    <source>
        <dbReference type="EMBL" id="TQV88073.1"/>
    </source>
</evidence>
<proteinExistence type="predicted"/>
<sequence>MKSLVSKRELHVLPRGFAAGLLIISALTFEVAAENTLYGTNAGASITAGDHNVLLGESAGASIGTRSENVFVGAEAGQAVLYSGEGVIFGYQAASQDQSIYGITAIGTRAGLNNTNSYNTLFGFEAGQNASNQRGLAIAGSSAGYANDGTNASPYNSFLGYRAAYNISGNFNVAIGSESLYGNVSDALPTETVAFGFRAAYGIGSSEGNVAVGEGAGYFLGDGTYNTLVGARAGENVQDNSYPTSEEASTMVGTLSGLESASGAKSNTFFGAAAGANNQTGDGNVVIGAFADFTDWSQLTEAQVETIFKSASGTATGLTPSSSNISNGTLIGSYGNISADFALAVGYNVNASGTGSVVIGAGANATHTKSIVIGYGASSHGDNIAVIGNNSTTGWHPHADGVTTLGRTDYRFTNLFSQSLTTIADSGSSAALTIAADAASDAGDSWQVVVADNGNFSFNNDISGSQSTLISLRNDGGLTVTGDVNVLSDANFKKNIVPIDDARNLINQLRPVSYIWRPQTFRDERQHSGLIAQEVETILPETVSTRSDGMKSINYVALLPVLAQAGGELNVKQNQQQQQLDSLDERLDAIEAALVIKRN</sequence>
<dbReference type="Gene3D" id="1.10.10.10">
    <property type="entry name" value="Winged helix-like DNA-binding domain superfamily/Winged helix DNA-binding domain"/>
    <property type="match status" value="1"/>
</dbReference>
<dbReference type="InterPro" id="IPR036388">
    <property type="entry name" value="WH-like_DNA-bd_sf"/>
</dbReference>
<dbReference type="InterPro" id="IPR011049">
    <property type="entry name" value="Serralysin-like_metalloprot_C"/>
</dbReference>
<dbReference type="EMBL" id="VIKS01000005">
    <property type="protein sequence ID" value="TQV88073.1"/>
    <property type="molecule type" value="Genomic_DNA"/>
</dbReference>
<gene>
    <name evidence="2" type="ORF">FLL46_09705</name>
</gene>
<protein>
    <recommendedName>
        <fullName evidence="1">Peptidase S74 domain-containing protein</fullName>
    </recommendedName>
</protein>
<dbReference type="OrthoDB" id="6892488at2"/>
<reference evidence="2 3" key="1">
    <citation type="submission" date="2019-07" db="EMBL/GenBank/DDBJ databases">
        <title>Draft genome for Aliikangiella sp. M105.</title>
        <authorList>
            <person name="Wang G."/>
        </authorList>
    </citation>
    <scope>NUCLEOTIDE SEQUENCE [LARGE SCALE GENOMIC DNA]</scope>
    <source>
        <strain evidence="2 3">M105</strain>
    </source>
</reference>
<dbReference type="RefSeq" id="WP_142893314.1">
    <property type="nucleotide sequence ID" value="NZ_ML660163.1"/>
</dbReference>
<dbReference type="PROSITE" id="PS51688">
    <property type="entry name" value="ICA"/>
    <property type="match status" value="1"/>
</dbReference>